<evidence type="ECO:0000313" key="2">
    <source>
        <dbReference type="Proteomes" id="UP001642487"/>
    </source>
</evidence>
<protein>
    <submittedName>
        <fullName evidence="1">Uncharacterized protein</fullName>
    </submittedName>
</protein>
<gene>
    <name evidence="1" type="ORF">CITCOLO1_LOCUS5443</name>
</gene>
<organism evidence="1 2">
    <name type="scientific">Citrullus colocynthis</name>
    <name type="common">colocynth</name>
    <dbReference type="NCBI Taxonomy" id="252529"/>
    <lineage>
        <taxon>Eukaryota</taxon>
        <taxon>Viridiplantae</taxon>
        <taxon>Streptophyta</taxon>
        <taxon>Embryophyta</taxon>
        <taxon>Tracheophyta</taxon>
        <taxon>Spermatophyta</taxon>
        <taxon>Magnoliopsida</taxon>
        <taxon>eudicotyledons</taxon>
        <taxon>Gunneridae</taxon>
        <taxon>Pentapetalae</taxon>
        <taxon>rosids</taxon>
        <taxon>fabids</taxon>
        <taxon>Cucurbitales</taxon>
        <taxon>Cucurbitaceae</taxon>
        <taxon>Benincaseae</taxon>
        <taxon>Citrullus</taxon>
    </lineage>
</organism>
<name>A0ABP0XZV8_9ROSI</name>
<sequence length="83" mass="9414">MEFWKKSSSKFWFPLNFCPPKSADHDPRAQLKTRSQPSTHIPIDRSNSPSILPIIPYKYSSLSIPVVKLSQFLHSSSNLLSVA</sequence>
<dbReference type="EMBL" id="OZ021745">
    <property type="protein sequence ID" value="CAK9313711.1"/>
    <property type="molecule type" value="Genomic_DNA"/>
</dbReference>
<reference evidence="1 2" key="1">
    <citation type="submission" date="2024-03" db="EMBL/GenBank/DDBJ databases">
        <authorList>
            <person name="Gkanogiannis A."/>
            <person name="Becerra Lopez-Lavalle L."/>
        </authorList>
    </citation>
    <scope>NUCLEOTIDE SEQUENCE [LARGE SCALE GENOMIC DNA]</scope>
</reference>
<accession>A0ABP0XZV8</accession>
<dbReference type="Proteomes" id="UP001642487">
    <property type="component" value="Chromosome 11"/>
</dbReference>
<evidence type="ECO:0000313" key="1">
    <source>
        <dbReference type="EMBL" id="CAK9313711.1"/>
    </source>
</evidence>
<keyword evidence="2" id="KW-1185">Reference proteome</keyword>
<proteinExistence type="predicted"/>